<keyword evidence="2 4" id="KW-0371">Homeobox</keyword>
<organism evidence="8 9">
    <name type="scientific">Clohesyomyces aquaticus</name>
    <dbReference type="NCBI Taxonomy" id="1231657"/>
    <lineage>
        <taxon>Eukaryota</taxon>
        <taxon>Fungi</taxon>
        <taxon>Dikarya</taxon>
        <taxon>Ascomycota</taxon>
        <taxon>Pezizomycotina</taxon>
        <taxon>Dothideomycetes</taxon>
        <taxon>Pleosporomycetidae</taxon>
        <taxon>Pleosporales</taxon>
        <taxon>Lindgomycetaceae</taxon>
        <taxon>Clohesyomyces</taxon>
    </lineage>
</organism>
<reference evidence="8 9" key="1">
    <citation type="submission" date="2016-07" db="EMBL/GenBank/DDBJ databases">
        <title>Pervasive Adenine N6-methylation of Active Genes in Fungi.</title>
        <authorList>
            <consortium name="DOE Joint Genome Institute"/>
            <person name="Mondo S.J."/>
            <person name="Dannebaum R.O."/>
            <person name="Kuo R.C."/>
            <person name="Labutti K."/>
            <person name="Haridas S."/>
            <person name="Kuo A."/>
            <person name="Salamov A."/>
            <person name="Ahrendt S.R."/>
            <person name="Lipzen A."/>
            <person name="Sullivan W."/>
            <person name="Andreopoulos W.B."/>
            <person name="Clum A."/>
            <person name="Lindquist E."/>
            <person name="Daum C."/>
            <person name="Ramamoorthy G.K."/>
            <person name="Gryganskyi A."/>
            <person name="Culley D."/>
            <person name="Magnuson J.K."/>
            <person name="James T.Y."/>
            <person name="O'Malley M.A."/>
            <person name="Stajich J.E."/>
            <person name="Spatafora J.W."/>
            <person name="Visel A."/>
            <person name="Grigoriev I.V."/>
        </authorList>
    </citation>
    <scope>NUCLEOTIDE SEQUENCE [LARGE SCALE GENOMIC DNA]</scope>
    <source>
        <strain evidence="8 9">CBS 115471</strain>
    </source>
</reference>
<evidence type="ECO:0000256" key="6">
    <source>
        <dbReference type="SAM" id="MobiDB-lite"/>
    </source>
</evidence>
<dbReference type="CDD" id="cd00086">
    <property type="entry name" value="homeodomain"/>
    <property type="match status" value="1"/>
</dbReference>
<evidence type="ECO:0000256" key="2">
    <source>
        <dbReference type="ARBA" id="ARBA00023155"/>
    </source>
</evidence>
<keyword evidence="3 4" id="KW-0539">Nucleus</keyword>
<dbReference type="Pfam" id="PF00046">
    <property type="entry name" value="Homeodomain"/>
    <property type="match status" value="1"/>
</dbReference>
<dbReference type="GO" id="GO:0003677">
    <property type="term" value="F:DNA binding"/>
    <property type="evidence" value="ECO:0007669"/>
    <property type="project" value="UniProtKB-UniRule"/>
</dbReference>
<feature type="region of interest" description="Disordered" evidence="6">
    <location>
        <begin position="636"/>
        <end position="697"/>
    </location>
</feature>
<keyword evidence="1 4" id="KW-0238">DNA-binding</keyword>
<feature type="region of interest" description="Disordered" evidence="6">
    <location>
        <begin position="476"/>
        <end position="496"/>
    </location>
</feature>
<feature type="domain" description="Homeobox" evidence="7">
    <location>
        <begin position="497"/>
        <end position="557"/>
    </location>
</feature>
<dbReference type="PANTHER" id="PTHR35391">
    <property type="entry name" value="C2H2-TYPE DOMAIN-CONTAINING PROTEIN-RELATED"/>
    <property type="match status" value="1"/>
</dbReference>
<dbReference type="PROSITE" id="PS00027">
    <property type="entry name" value="HOMEOBOX_1"/>
    <property type="match status" value="1"/>
</dbReference>
<name>A0A1Y1ZMX9_9PLEO</name>
<evidence type="ECO:0000256" key="5">
    <source>
        <dbReference type="RuleBase" id="RU000682"/>
    </source>
</evidence>
<feature type="region of interest" description="Disordered" evidence="6">
    <location>
        <begin position="1"/>
        <end position="51"/>
    </location>
</feature>
<dbReference type="PROSITE" id="PS50071">
    <property type="entry name" value="HOMEOBOX_2"/>
    <property type="match status" value="1"/>
</dbReference>
<dbReference type="SUPFAM" id="SSF46689">
    <property type="entry name" value="Homeodomain-like"/>
    <property type="match status" value="1"/>
</dbReference>
<dbReference type="InterPro" id="IPR009057">
    <property type="entry name" value="Homeodomain-like_sf"/>
</dbReference>
<dbReference type="GO" id="GO:0005634">
    <property type="term" value="C:nucleus"/>
    <property type="evidence" value="ECO:0007669"/>
    <property type="project" value="UniProtKB-SubCell"/>
</dbReference>
<dbReference type="EMBL" id="MCFA01000059">
    <property type="protein sequence ID" value="ORY11613.1"/>
    <property type="molecule type" value="Genomic_DNA"/>
</dbReference>
<comment type="subcellular location">
    <subcellularLocation>
        <location evidence="4 5">Nucleus</location>
    </subcellularLocation>
</comment>
<evidence type="ECO:0000313" key="8">
    <source>
        <dbReference type="EMBL" id="ORY11613.1"/>
    </source>
</evidence>
<gene>
    <name evidence="8" type="ORF">BCR34DRAFT_601218</name>
</gene>
<dbReference type="InterPro" id="IPR001356">
    <property type="entry name" value="HD"/>
</dbReference>
<accession>A0A1Y1ZMX9</accession>
<dbReference type="PANTHER" id="PTHR35391:SF7">
    <property type="entry name" value="C2H2-TYPE DOMAIN-CONTAINING PROTEIN"/>
    <property type="match status" value="1"/>
</dbReference>
<sequence length="714" mass="77790">MEPPSSSPSSLEQRGCLPEDTTLAHLDKNVSASKEKGGISTPGPTGDRYAKSNESLNLAQTSHQTFGKDGDIIAQLTRGSIELFAALLRPPSKLDYLTTKTVNILRRDLSTLKLWANGHGALNGRLDLILEKSKCIQQTTLATLFSLSGVLSNRLSKILLVDSEKDRCSLLTKTNVAATREQARRILLDFDRSNSESEIDSDEGNESDLDSLDEGVDVPLVDMVFDDIKTDIQCLVDLNIALECPAPDPRHELRAQGPGVEKRQAYDYYTDLIIAKFPRAGIEVAQCLGKANWHRYQRIQEERVKNMPSHGVIAEEIPKSRVDSSDQLRPYAFQLALTSLPFPFNSDILSGQRVKIPPLPTEAQLGQAFRCAACGKHLPAISNDDWRKHLFSDLRPYTCLHTNCSFSAMPFPNRPAWSAHLGHDHGLGPDWKSKECPLCLEPTGDGEDTILAHLGRHMEDIAIAALPDSNEDIEHKKTAPTDKVETSASFTKVSPNAEAADVKPRLSKEQYDILEAYFQTQHKPTTTTKKGIAEALGVPCDKINNWFQNRRAKFKQDQRGVLNQIAMDMNVFPTGTERSFGTEEVMSSFYAATIGASHNFNPSRGLNTAVEPVQLITPPASISSISPSLAISTTKADSAGVVQRTPPPNTTLPGTTLPGTTLPGTTLPGTTLPGTTLPGTTLPGTTLPTPGPLASYSNLVGESQYSACTYSDKP</sequence>
<protein>
    <recommendedName>
        <fullName evidence="7">Homeobox domain-containing protein</fullName>
    </recommendedName>
</protein>
<evidence type="ECO:0000256" key="4">
    <source>
        <dbReference type="PROSITE-ProRule" id="PRU00108"/>
    </source>
</evidence>
<evidence type="ECO:0000256" key="3">
    <source>
        <dbReference type="ARBA" id="ARBA00023242"/>
    </source>
</evidence>
<comment type="caution">
    <text evidence="8">The sequence shown here is derived from an EMBL/GenBank/DDBJ whole genome shotgun (WGS) entry which is preliminary data.</text>
</comment>
<evidence type="ECO:0000259" key="7">
    <source>
        <dbReference type="PROSITE" id="PS50071"/>
    </source>
</evidence>
<dbReference type="STRING" id="1231657.A0A1Y1ZMX9"/>
<feature type="DNA-binding region" description="Homeobox" evidence="4">
    <location>
        <begin position="499"/>
        <end position="558"/>
    </location>
</feature>
<dbReference type="Proteomes" id="UP000193144">
    <property type="component" value="Unassembled WGS sequence"/>
</dbReference>
<dbReference type="AlphaFoldDB" id="A0A1Y1ZMX9"/>
<feature type="compositionally biased region" description="Low complexity" evidence="6">
    <location>
        <begin position="651"/>
        <end position="688"/>
    </location>
</feature>
<proteinExistence type="predicted"/>
<dbReference type="SMART" id="SM00389">
    <property type="entry name" value="HOX"/>
    <property type="match status" value="1"/>
</dbReference>
<evidence type="ECO:0000313" key="9">
    <source>
        <dbReference type="Proteomes" id="UP000193144"/>
    </source>
</evidence>
<feature type="compositionally biased region" description="Basic and acidic residues" evidence="6">
    <location>
        <begin position="476"/>
        <end position="485"/>
    </location>
</feature>
<dbReference type="OrthoDB" id="20872at2759"/>
<dbReference type="GO" id="GO:0000981">
    <property type="term" value="F:DNA-binding transcription factor activity, RNA polymerase II-specific"/>
    <property type="evidence" value="ECO:0007669"/>
    <property type="project" value="InterPro"/>
</dbReference>
<dbReference type="Gene3D" id="1.10.10.60">
    <property type="entry name" value="Homeodomain-like"/>
    <property type="match status" value="1"/>
</dbReference>
<feature type="compositionally biased region" description="Basic and acidic residues" evidence="6">
    <location>
        <begin position="25"/>
        <end position="37"/>
    </location>
</feature>
<keyword evidence="9" id="KW-1185">Reference proteome</keyword>
<dbReference type="InterPro" id="IPR017970">
    <property type="entry name" value="Homeobox_CS"/>
</dbReference>
<evidence type="ECO:0000256" key="1">
    <source>
        <dbReference type="ARBA" id="ARBA00023125"/>
    </source>
</evidence>